<dbReference type="EMBL" id="JARPMG010000006">
    <property type="protein sequence ID" value="KAJ8100179.1"/>
    <property type="molecule type" value="Genomic_DNA"/>
</dbReference>
<dbReference type="PROSITE" id="PS00463">
    <property type="entry name" value="ZN2_CY6_FUNGAL_1"/>
    <property type="match status" value="1"/>
</dbReference>
<dbReference type="PROSITE" id="PS50048">
    <property type="entry name" value="ZN2_CY6_FUNGAL_2"/>
    <property type="match status" value="1"/>
</dbReference>
<dbReference type="PANTHER" id="PTHR31001:SF40">
    <property type="entry name" value="ZN(II)2CYS6 TRANSCRIPTION FACTOR (EUROFUNG)"/>
    <property type="match status" value="1"/>
</dbReference>
<keyword evidence="2" id="KW-0479">Metal-binding</keyword>
<protein>
    <recommendedName>
        <fullName evidence="4">Zn(2)-C6 fungal-type domain-containing protein</fullName>
    </recommendedName>
</protein>
<evidence type="ECO:0000256" key="2">
    <source>
        <dbReference type="ARBA" id="ARBA00022723"/>
    </source>
</evidence>
<dbReference type="Pfam" id="PF00172">
    <property type="entry name" value="Zn_clus"/>
    <property type="match status" value="1"/>
</dbReference>
<dbReference type="GeneID" id="80883079"/>
<dbReference type="CDD" id="cd00067">
    <property type="entry name" value="GAL4"/>
    <property type="match status" value="1"/>
</dbReference>
<gene>
    <name evidence="5" type="ORF">POJ06DRAFT_255641</name>
</gene>
<dbReference type="RefSeq" id="XP_056043629.1">
    <property type="nucleotide sequence ID" value="XM_056187913.1"/>
</dbReference>
<comment type="caution">
    <text evidence="5">The sequence shown here is derived from an EMBL/GenBank/DDBJ whole genome shotgun (WGS) entry which is preliminary data.</text>
</comment>
<reference evidence="5" key="1">
    <citation type="submission" date="2023-03" db="EMBL/GenBank/DDBJ databases">
        <title>Near-Complete genome sequence of Lipomyces tetrasporous NRRL Y-64009, an oleaginous yeast capable of growing on lignocellulosic hydrolysates.</title>
        <authorList>
            <consortium name="Lawrence Berkeley National Laboratory"/>
            <person name="Jagtap S.S."/>
            <person name="Liu J.-J."/>
            <person name="Walukiewicz H.E."/>
            <person name="Pangilinan J."/>
            <person name="Lipzen A."/>
            <person name="Ahrendt S."/>
            <person name="Koriabine M."/>
            <person name="Cobaugh K."/>
            <person name="Salamov A."/>
            <person name="Yoshinaga Y."/>
            <person name="Ng V."/>
            <person name="Daum C."/>
            <person name="Grigoriev I.V."/>
            <person name="Slininger P.J."/>
            <person name="Dien B.S."/>
            <person name="Jin Y.-S."/>
            <person name="Rao C.V."/>
        </authorList>
    </citation>
    <scope>NUCLEOTIDE SEQUENCE</scope>
    <source>
        <strain evidence="5">NRRL Y-64009</strain>
    </source>
</reference>
<dbReference type="Pfam" id="PF04082">
    <property type="entry name" value="Fungal_trans"/>
    <property type="match status" value="1"/>
</dbReference>
<dbReference type="GO" id="GO:0003677">
    <property type="term" value="F:DNA binding"/>
    <property type="evidence" value="ECO:0007669"/>
    <property type="project" value="InterPro"/>
</dbReference>
<evidence type="ECO:0000259" key="4">
    <source>
        <dbReference type="PROSITE" id="PS50048"/>
    </source>
</evidence>
<keyword evidence="3" id="KW-0539">Nucleus</keyword>
<dbReference type="SUPFAM" id="SSF57701">
    <property type="entry name" value="Zn2/Cys6 DNA-binding domain"/>
    <property type="match status" value="1"/>
</dbReference>
<dbReference type="GO" id="GO:0005634">
    <property type="term" value="C:nucleus"/>
    <property type="evidence" value="ECO:0007669"/>
    <property type="project" value="UniProtKB-SubCell"/>
</dbReference>
<organism evidence="5 6">
    <name type="scientific">Lipomyces tetrasporus</name>
    <dbReference type="NCBI Taxonomy" id="54092"/>
    <lineage>
        <taxon>Eukaryota</taxon>
        <taxon>Fungi</taxon>
        <taxon>Dikarya</taxon>
        <taxon>Ascomycota</taxon>
        <taxon>Saccharomycotina</taxon>
        <taxon>Lipomycetes</taxon>
        <taxon>Lipomycetales</taxon>
        <taxon>Lipomycetaceae</taxon>
        <taxon>Lipomyces</taxon>
    </lineage>
</organism>
<sequence length="589" mass="66547">MQRLNLDRAKLLRNRTIRACGQCRARKIKCDQLKPHCQICTANSRVCIYVSEVQKSSGQLQNHGREEFPMTTAQSTMQQPSDAAHPQDQTISLNQFGRLTGTNDAQLRYYSSSSWVSAIETSVSPRLQPSLSTTFEPDSMGSPSLFQSQDTTSQKCQEFPAEQMNGFVQLGEVDQLISWYSQFCQFWYPIIDVSEITTSLGRLRSHQYSPAGSSALIAAICYSAACSAEAAFSADASVNMKHFKVTPSSWEDLAYRLLSASGYPLRPNLNTIRAAFLLATPSIAECKEYPDPVPICVLVRAAQSLGLHREPVSFNFSSREADFRRVLWWSIHGLDISYAVAHALPPLIQSTNSDVRMIFDEENLDRRLLSTLIRVNLLFSKIFEDIYGIDQPTRDVFQLLDEEVANVCADVTTKSRLPATGTLEKFIGFSQRMCCRKMTFTLHQPYLRSAQWPQSSRRKALEACRDYINEFTAGAIDPNLAPYRWVLNHFNVIHACAIVLQDLIQHPNCTESVGLRGLMEKCFSIFSKTSHPSWEKLETLRWKAWAANRWVWGEQEDVGIPDADASLSDWDPLFASFVWDDALLEQHMG</sequence>
<evidence type="ECO:0000256" key="3">
    <source>
        <dbReference type="ARBA" id="ARBA00023242"/>
    </source>
</evidence>
<dbReference type="Gene3D" id="4.10.240.10">
    <property type="entry name" value="Zn(2)-C6 fungal-type DNA-binding domain"/>
    <property type="match status" value="1"/>
</dbReference>
<dbReference type="AlphaFoldDB" id="A0AAD7VSZ8"/>
<dbReference type="GO" id="GO:0008270">
    <property type="term" value="F:zinc ion binding"/>
    <property type="evidence" value="ECO:0007669"/>
    <property type="project" value="InterPro"/>
</dbReference>
<dbReference type="InterPro" id="IPR001138">
    <property type="entry name" value="Zn2Cys6_DnaBD"/>
</dbReference>
<dbReference type="Proteomes" id="UP001217417">
    <property type="component" value="Unassembled WGS sequence"/>
</dbReference>
<dbReference type="SMART" id="SM00066">
    <property type="entry name" value="GAL4"/>
    <property type="match status" value="1"/>
</dbReference>
<dbReference type="CDD" id="cd12148">
    <property type="entry name" value="fungal_TF_MHR"/>
    <property type="match status" value="1"/>
</dbReference>
<dbReference type="PANTHER" id="PTHR31001">
    <property type="entry name" value="UNCHARACTERIZED TRANSCRIPTIONAL REGULATORY PROTEIN"/>
    <property type="match status" value="1"/>
</dbReference>
<feature type="domain" description="Zn(2)-C6 fungal-type" evidence="4">
    <location>
        <begin position="19"/>
        <end position="49"/>
    </location>
</feature>
<dbReference type="InterPro" id="IPR007219">
    <property type="entry name" value="XnlR_reg_dom"/>
</dbReference>
<keyword evidence="6" id="KW-1185">Reference proteome</keyword>
<dbReference type="GO" id="GO:0000981">
    <property type="term" value="F:DNA-binding transcription factor activity, RNA polymerase II-specific"/>
    <property type="evidence" value="ECO:0007669"/>
    <property type="project" value="InterPro"/>
</dbReference>
<proteinExistence type="predicted"/>
<evidence type="ECO:0000256" key="1">
    <source>
        <dbReference type="ARBA" id="ARBA00004123"/>
    </source>
</evidence>
<dbReference type="InterPro" id="IPR036864">
    <property type="entry name" value="Zn2-C6_fun-type_DNA-bd_sf"/>
</dbReference>
<accession>A0AAD7VSZ8</accession>
<dbReference type="InterPro" id="IPR050613">
    <property type="entry name" value="Sec_Metabolite_Reg"/>
</dbReference>
<name>A0AAD7VSZ8_9ASCO</name>
<evidence type="ECO:0000313" key="5">
    <source>
        <dbReference type="EMBL" id="KAJ8100179.1"/>
    </source>
</evidence>
<dbReference type="GO" id="GO:0006351">
    <property type="term" value="P:DNA-templated transcription"/>
    <property type="evidence" value="ECO:0007669"/>
    <property type="project" value="InterPro"/>
</dbReference>
<comment type="subcellular location">
    <subcellularLocation>
        <location evidence="1">Nucleus</location>
    </subcellularLocation>
</comment>
<evidence type="ECO:0000313" key="6">
    <source>
        <dbReference type="Proteomes" id="UP001217417"/>
    </source>
</evidence>